<reference evidence="2 3" key="1">
    <citation type="submission" date="2015-09" db="EMBL/GenBank/DDBJ databases">
        <authorList>
            <consortium name="Pathogen Informatics"/>
        </authorList>
    </citation>
    <scope>NUCLEOTIDE SEQUENCE [LARGE SCALE GENOMIC DNA]</scope>
    <source>
        <strain evidence="2 3">2789STDY5834876</strain>
    </source>
</reference>
<evidence type="ECO:0000313" key="3">
    <source>
        <dbReference type="Proteomes" id="UP000095544"/>
    </source>
</evidence>
<organism evidence="2 3">
    <name type="scientific">Faecalicatena contorta</name>
    <dbReference type="NCBI Taxonomy" id="39482"/>
    <lineage>
        <taxon>Bacteria</taxon>
        <taxon>Bacillati</taxon>
        <taxon>Bacillota</taxon>
        <taxon>Clostridia</taxon>
        <taxon>Lachnospirales</taxon>
        <taxon>Lachnospiraceae</taxon>
        <taxon>Faecalicatena</taxon>
    </lineage>
</organism>
<proteinExistence type="predicted"/>
<dbReference type="InterPro" id="IPR010985">
    <property type="entry name" value="Ribbon_hlx_hlx"/>
</dbReference>
<dbReference type="OrthoDB" id="2065379at2"/>
<dbReference type="Pfam" id="PF01402">
    <property type="entry name" value="RHH_1"/>
    <property type="match status" value="1"/>
</dbReference>
<dbReference type="AlphaFoldDB" id="A0A174JHB2"/>
<accession>A0A174JHB2</accession>
<dbReference type="SUPFAM" id="SSF47598">
    <property type="entry name" value="Ribbon-helix-helix"/>
    <property type="match status" value="1"/>
</dbReference>
<dbReference type="STRING" id="39482.ERS852491_03943"/>
<dbReference type="Proteomes" id="UP000095544">
    <property type="component" value="Unassembled WGS sequence"/>
</dbReference>
<dbReference type="GO" id="GO:0006355">
    <property type="term" value="P:regulation of DNA-templated transcription"/>
    <property type="evidence" value="ECO:0007669"/>
    <property type="project" value="InterPro"/>
</dbReference>
<protein>
    <submittedName>
        <fullName evidence="2">Ribbon-helix-helix protein, copG family</fullName>
    </submittedName>
</protein>
<evidence type="ECO:0000313" key="2">
    <source>
        <dbReference type="EMBL" id="CUO99063.1"/>
    </source>
</evidence>
<gene>
    <name evidence="2" type="ORF">ERS852491_03943</name>
</gene>
<sequence length="52" mass="6322">MGRPKKDQDKKYIRQNISMDPEQYKRLLEHCQKEDRSISWVIRKALDNYIGV</sequence>
<feature type="domain" description="Ribbon-helix-helix protein CopG" evidence="1">
    <location>
        <begin position="16"/>
        <end position="50"/>
    </location>
</feature>
<dbReference type="RefSeq" id="WP_083487159.1">
    <property type="nucleotide sequence ID" value="NZ_CYZU01000048.1"/>
</dbReference>
<dbReference type="InterPro" id="IPR002145">
    <property type="entry name" value="CopG"/>
</dbReference>
<evidence type="ECO:0000259" key="1">
    <source>
        <dbReference type="Pfam" id="PF01402"/>
    </source>
</evidence>
<dbReference type="EMBL" id="CYZU01000048">
    <property type="protein sequence ID" value="CUO99063.1"/>
    <property type="molecule type" value="Genomic_DNA"/>
</dbReference>
<name>A0A174JHB2_9FIRM</name>